<dbReference type="PANTHER" id="PTHR19134">
    <property type="entry name" value="RECEPTOR-TYPE TYROSINE-PROTEIN PHOSPHATASE"/>
    <property type="match status" value="1"/>
</dbReference>
<evidence type="ECO:0000256" key="2">
    <source>
        <dbReference type="ARBA" id="ARBA00004496"/>
    </source>
</evidence>
<keyword evidence="13" id="KW-1133">Transmembrane helix</keyword>
<dbReference type="PROSITE" id="PS50055">
    <property type="entry name" value="TYR_PHOSPHATASE_PTP"/>
    <property type="match status" value="2"/>
</dbReference>
<proteinExistence type="inferred from homology"/>
<dbReference type="PROSITE" id="PS50056">
    <property type="entry name" value="TYR_PHOSPHATASE_2"/>
    <property type="match status" value="2"/>
</dbReference>
<dbReference type="InterPro" id="IPR029021">
    <property type="entry name" value="Prot-tyrosine_phosphatase-like"/>
</dbReference>
<dbReference type="PROSITE" id="PS00383">
    <property type="entry name" value="TYR_PHOSPHATASE_1"/>
    <property type="match status" value="2"/>
</dbReference>
<evidence type="ECO:0000256" key="12">
    <source>
        <dbReference type="ARBA" id="ARBA00022912"/>
    </source>
</evidence>
<gene>
    <name evidence="21" type="primary">LOC107666716</name>
</gene>
<keyword evidence="9" id="KW-0732">Signal</keyword>
<comment type="similarity">
    <text evidence="3">Belongs to the protein-tyrosine phosphatase family. Receptor class 4 subfamily.</text>
</comment>
<dbReference type="InterPro" id="IPR016130">
    <property type="entry name" value="Tyr_Pase_AS"/>
</dbReference>
<dbReference type="EC" id="3.1.3.48" evidence="4"/>
<comment type="subcellular location">
    <subcellularLocation>
        <location evidence="1">Cell membrane</location>
        <topology evidence="1">Single-pass type I membrane protein</topology>
    </subcellularLocation>
    <subcellularLocation>
        <location evidence="2">Cytoplasm</location>
    </subcellularLocation>
</comment>
<evidence type="ECO:0000256" key="15">
    <source>
        <dbReference type="ARBA" id="ARBA00023180"/>
    </source>
</evidence>
<keyword evidence="7" id="KW-0597">Phosphoprotein</keyword>
<comment type="function">
    <text evidence="16">Isoform 1 and isoform 2 act as a negative regulator of FceRI-mediated signal transduction leading to cytokine production and degranulation, most likely by acting at the level of SYK to affect downstream events such as phosphorylation of SLP76 and LAT and mobilization of Ca(2+).</text>
</comment>
<evidence type="ECO:0000256" key="3">
    <source>
        <dbReference type="ARBA" id="ARBA00007765"/>
    </source>
</evidence>
<dbReference type="SMART" id="SM00194">
    <property type="entry name" value="PTPc"/>
    <property type="match status" value="2"/>
</dbReference>
<feature type="domain" description="Tyrosine-protein phosphatase" evidence="19">
    <location>
        <begin position="76"/>
        <end position="332"/>
    </location>
</feature>
<evidence type="ECO:0000256" key="17">
    <source>
        <dbReference type="ARBA" id="ARBA00062223"/>
    </source>
</evidence>
<evidence type="ECO:0000259" key="20">
    <source>
        <dbReference type="PROSITE" id="PS50056"/>
    </source>
</evidence>
<keyword evidence="11" id="KW-0378">Hydrolase</keyword>
<evidence type="ECO:0000256" key="16">
    <source>
        <dbReference type="ARBA" id="ARBA00053907"/>
    </source>
</evidence>
<dbReference type="InterPro" id="IPR050348">
    <property type="entry name" value="Protein-Tyr_Phosphatase"/>
</dbReference>
<dbReference type="Gene3D" id="3.90.190.10">
    <property type="entry name" value="Protein tyrosine phosphatase superfamily"/>
    <property type="match status" value="2"/>
</dbReference>
<keyword evidence="22" id="KW-1185">Reference proteome</keyword>
<comment type="subunit">
    <text evidence="17">Monomer. Isoform 2: Homodimer. Can form oligomers. Dimerization is increased by oxidative stress and decreased by EGFR. Isoform 2 interacts with GRB2.</text>
</comment>
<dbReference type="PANTHER" id="PTHR19134:SF499">
    <property type="entry name" value="RECEPTOR-TYPE TYROSINE-PROTEIN PHOSPHATASE EPSILON"/>
    <property type="match status" value="1"/>
</dbReference>
<dbReference type="InterPro" id="IPR003595">
    <property type="entry name" value="Tyr_Pase_cat"/>
</dbReference>
<dbReference type="SUPFAM" id="SSF52799">
    <property type="entry name" value="(Phosphotyrosine protein) phosphatases II"/>
    <property type="match status" value="2"/>
</dbReference>
<keyword evidence="8" id="KW-0812">Transmembrane</keyword>
<evidence type="ECO:0000256" key="1">
    <source>
        <dbReference type="ARBA" id="ARBA00004251"/>
    </source>
</evidence>
<dbReference type="GO" id="GO:0004725">
    <property type="term" value="F:protein tyrosine phosphatase activity"/>
    <property type="evidence" value="ECO:0007669"/>
    <property type="project" value="UniProtKB-EC"/>
</dbReference>
<feature type="domain" description="Tyrosine specific protein phosphatases" evidence="20">
    <location>
        <begin position="517"/>
        <end position="592"/>
    </location>
</feature>
<keyword evidence="14" id="KW-0472">Membrane</keyword>
<dbReference type="GO" id="GO:0005886">
    <property type="term" value="C:plasma membrane"/>
    <property type="evidence" value="ECO:0007669"/>
    <property type="project" value="UniProtKB-SubCell"/>
</dbReference>
<evidence type="ECO:0000256" key="6">
    <source>
        <dbReference type="ARBA" id="ARBA00022490"/>
    </source>
</evidence>
<evidence type="ECO:0000256" key="5">
    <source>
        <dbReference type="ARBA" id="ARBA00022475"/>
    </source>
</evidence>
<organism evidence="21 22">
    <name type="scientific">Sinocyclocheilus anshuiensis</name>
    <dbReference type="NCBI Taxonomy" id="1608454"/>
    <lineage>
        <taxon>Eukaryota</taxon>
        <taxon>Metazoa</taxon>
        <taxon>Chordata</taxon>
        <taxon>Craniata</taxon>
        <taxon>Vertebrata</taxon>
        <taxon>Euteleostomi</taxon>
        <taxon>Actinopterygii</taxon>
        <taxon>Neopterygii</taxon>
        <taxon>Teleostei</taxon>
        <taxon>Ostariophysi</taxon>
        <taxon>Cypriniformes</taxon>
        <taxon>Cyprinidae</taxon>
        <taxon>Cyprininae</taxon>
        <taxon>Sinocyclocheilus</taxon>
    </lineage>
</organism>
<evidence type="ECO:0000256" key="10">
    <source>
        <dbReference type="ARBA" id="ARBA00022737"/>
    </source>
</evidence>
<dbReference type="Ensembl" id="ENSSANT00000013937.1">
    <property type="protein sequence ID" value="ENSSANP00000013054.1"/>
    <property type="gene ID" value="ENSSANG00000006646.1"/>
</dbReference>
<sequence length="612" mass="70282">ILPILLGLSVLVLFLGLFFSFRVFDYNIHVPYSSTEQQTVVLLPRSPSTSKTYLPIPVDSLEEEYRIRSADDGKLFREEYSSLPGGSTQGTCEEANKDENKEKNRYPNILPCKNSLSFSSSFLLLLVLLSSQGYTDKNKFIAAQGPKQDTVADFWRIIWEQKSATIVMLTNLKERKEDKCHQYWPDQGCWTYGNVRVAVEDFTALVDYTIRKFCVACICQASDGTKMPRLVTQLHFTSWPDFGVPFSPIGMLKFLKKVKQVNPSYAGPIVVHCSAGVGRTGTFIVIDALIDMMYAEKMVDVFGFVSRIREQRSQLIQTDLQYSFVYQALLEYFLYGDTELDVSSLEGHLDKLHNTSAPLDRVGLEEEFKKLTNMRIMKENMRTGNLPANMKKNRVLQIIPYDFNRGYRQKDYFIATQGPLVHTVDDFWRMVWEWKCHSIVMLTELKERDQDKCFQYWPTEDSVTYGDFTVEIKGDTLCDTFILRDLQLTHGPEKQTRLVRHFHFHGWPEIGIPAEGKGMIDIIAAVQKQQQQSGNNPIVVHCSAGAGRTGTFIALSNILERVKAEGLLDVFQTVKSLRMQRPHMVQTVEQYDFCYRVVQDFVDIFSDYANFK</sequence>
<protein>
    <recommendedName>
        <fullName evidence="18">Receptor-type tyrosine-protein phosphatase epsilon</fullName>
        <ecNumber evidence="4">3.1.3.48</ecNumber>
    </recommendedName>
</protein>
<keyword evidence="5" id="KW-1003">Cell membrane</keyword>
<evidence type="ECO:0000256" key="9">
    <source>
        <dbReference type="ARBA" id="ARBA00022729"/>
    </source>
</evidence>
<keyword evidence="6" id="KW-0963">Cytoplasm</keyword>
<evidence type="ECO:0000256" key="11">
    <source>
        <dbReference type="ARBA" id="ARBA00022801"/>
    </source>
</evidence>
<evidence type="ECO:0000313" key="22">
    <source>
        <dbReference type="Proteomes" id="UP000472260"/>
    </source>
</evidence>
<keyword evidence="15" id="KW-0325">Glycoprotein</keyword>
<dbReference type="AlphaFoldDB" id="A0A671L0Y3"/>
<evidence type="ECO:0000256" key="7">
    <source>
        <dbReference type="ARBA" id="ARBA00022553"/>
    </source>
</evidence>
<reference evidence="21" key="2">
    <citation type="submission" date="2025-09" db="UniProtKB">
        <authorList>
            <consortium name="Ensembl"/>
        </authorList>
    </citation>
    <scope>IDENTIFICATION</scope>
</reference>
<keyword evidence="10" id="KW-0677">Repeat</keyword>
<dbReference type="PRINTS" id="PR00700">
    <property type="entry name" value="PRTYPHPHTASE"/>
</dbReference>
<accession>A0A671L0Y3</accession>
<dbReference type="FunFam" id="3.90.190.10:FF:000007">
    <property type="entry name" value="Receptor-type tyrosine-protein phosphatase alpha"/>
    <property type="match status" value="1"/>
</dbReference>
<evidence type="ECO:0000256" key="13">
    <source>
        <dbReference type="ARBA" id="ARBA00022989"/>
    </source>
</evidence>
<feature type="domain" description="Tyrosine specific protein phosphatases" evidence="20">
    <location>
        <begin position="252"/>
        <end position="323"/>
    </location>
</feature>
<evidence type="ECO:0000256" key="4">
    <source>
        <dbReference type="ARBA" id="ARBA00013064"/>
    </source>
</evidence>
<dbReference type="Proteomes" id="UP000472260">
    <property type="component" value="Unassembled WGS sequence"/>
</dbReference>
<dbReference type="InterPro" id="IPR000242">
    <property type="entry name" value="PTP_cat"/>
</dbReference>
<name>A0A671L0Y3_9TELE</name>
<dbReference type="GO" id="GO:0005737">
    <property type="term" value="C:cytoplasm"/>
    <property type="evidence" value="ECO:0007669"/>
    <property type="project" value="UniProtKB-SubCell"/>
</dbReference>
<dbReference type="InterPro" id="IPR000387">
    <property type="entry name" value="Tyr_Pase_dom"/>
</dbReference>
<dbReference type="SMART" id="SM00404">
    <property type="entry name" value="PTPc_motif"/>
    <property type="match status" value="2"/>
</dbReference>
<evidence type="ECO:0000256" key="14">
    <source>
        <dbReference type="ARBA" id="ARBA00023136"/>
    </source>
</evidence>
<evidence type="ECO:0000259" key="19">
    <source>
        <dbReference type="PROSITE" id="PS50055"/>
    </source>
</evidence>
<evidence type="ECO:0000256" key="18">
    <source>
        <dbReference type="ARBA" id="ARBA00072659"/>
    </source>
</evidence>
<feature type="domain" description="Tyrosine-protein phosphatase" evidence="19">
    <location>
        <begin position="364"/>
        <end position="601"/>
    </location>
</feature>
<dbReference type="FunFam" id="3.90.190.10:FF:000022">
    <property type="entry name" value="Receptor-type tyrosine-protein phosphatase epsilon"/>
    <property type="match status" value="1"/>
</dbReference>
<keyword evidence="12" id="KW-0904">Protein phosphatase</keyword>
<evidence type="ECO:0000256" key="8">
    <source>
        <dbReference type="ARBA" id="ARBA00022692"/>
    </source>
</evidence>
<evidence type="ECO:0000313" key="21">
    <source>
        <dbReference type="Ensembl" id="ENSSANP00000013054.1"/>
    </source>
</evidence>
<reference evidence="21" key="1">
    <citation type="submission" date="2025-08" db="UniProtKB">
        <authorList>
            <consortium name="Ensembl"/>
        </authorList>
    </citation>
    <scope>IDENTIFICATION</scope>
</reference>
<dbReference type="Pfam" id="PF00102">
    <property type="entry name" value="Y_phosphatase"/>
    <property type="match status" value="2"/>
</dbReference>